<dbReference type="EMBL" id="CM047906">
    <property type="protein sequence ID" value="KAJ0087266.1"/>
    <property type="molecule type" value="Genomic_DNA"/>
</dbReference>
<keyword evidence="2" id="KW-1185">Reference proteome</keyword>
<dbReference type="Proteomes" id="UP001164250">
    <property type="component" value="Chromosome 10"/>
</dbReference>
<sequence>MVAYVHERTSIDGWHKCLGHPSIKVVQNLVNLFSLPLTTNKHVTFDELQNPTLQNITHGPSSIESPPANPHFFLKQNPCPNSSSSAPSIPATSRSPDCSSQPPPSSDHVAVISVPPPGISSSTSTLFHCESHDNHSDMNLNLNLDAGLNITTPHDSLSNQLASTSIPDSQCPVQTESPST</sequence>
<evidence type="ECO:0000313" key="2">
    <source>
        <dbReference type="Proteomes" id="UP001164250"/>
    </source>
</evidence>
<accession>A0ACC1AKR9</accession>
<name>A0ACC1AKR9_9ROSI</name>
<proteinExistence type="predicted"/>
<gene>
    <name evidence="1" type="ORF">Patl1_07395</name>
</gene>
<protein>
    <submittedName>
        <fullName evidence="1">Uncharacterized protein</fullName>
    </submittedName>
</protein>
<organism evidence="1 2">
    <name type="scientific">Pistacia atlantica</name>
    <dbReference type="NCBI Taxonomy" id="434234"/>
    <lineage>
        <taxon>Eukaryota</taxon>
        <taxon>Viridiplantae</taxon>
        <taxon>Streptophyta</taxon>
        <taxon>Embryophyta</taxon>
        <taxon>Tracheophyta</taxon>
        <taxon>Spermatophyta</taxon>
        <taxon>Magnoliopsida</taxon>
        <taxon>eudicotyledons</taxon>
        <taxon>Gunneridae</taxon>
        <taxon>Pentapetalae</taxon>
        <taxon>rosids</taxon>
        <taxon>malvids</taxon>
        <taxon>Sapindales</taxon>
        <taxon>Anacardiaceae</taxon>
        <taxon>Pistacia</taxon>
    </lineage>
</organism>
<reference evidence="2" key="1">
    <citation type="journal article" date="2023" name="G3 (Bethesda)">
        <title>Genome assembly and association tests identify interacting loci associated with vigor, precocity, and sex in interspecific pistachio rootstocks.</title>
        <authorList>
            <person name="Palmer W."/>
            <person name="Jacygrad E."/>
            <person name="Sagayaradj S."/>
            <person name="Cavanaugh K."/>
            <person name="Han R."/>
            <person name="Bertier L."/>
            <person name="Beede B."/>
            <person name="Kafkas S."/>
            <person name="Golino D."/>
            <person name="Preece J."/>
            <person name="Michelmore R."/>
        </authorList>
    </citation>
    <scope>NUCLEOTIDE SEQUENCE [LARGE SCALE GENOMIC DNA]</scope>
</reference>
<comment type="caution">
    <text evidence="1">The sequence shown here is derived from an EMBL/GenBank/DDBJ whole genome shotgun (WGS) entry which is preliminary data.</text>
</comment>
<evidence type="ECO:0000313" key="1">
    <source>
        <dbReference type="EMBL" id="KAJ0087266.1"/>
    </source>
</evidence>